<feature type="region of interest" description="Disordered" evidence="1">
    <location>
        <begin position="87"/>
        <end position="128"/>
    </location>
</feature>
<dbReference type="OrthoDB" id="10528161at2759"/>
<organism evidence="2 3">
    <name type="scientific">Gigaspora rosea</name>
    <dbReference type="NCBI Taxonomy" id="44941"/>
    <lineage>
        <taxon>Eukaryota</taxon>
        <taxon>Fungi</taxon>
        <taxon>Fungi incertae sedis</taxon>
        <taxon>Mucoromycota</taxon>
        <taxon>Glomeromycotina</taxon>
        <taxon>Glomeromycetes</taxon>
        <taxon>Diversisporales</taxon>
        <taxon>Gigasporaceae</taxon>
        <taxon>Gigaspora</taxon>
    </lineage>
</organism>
<dbReference type="AlphaFoldDB" id="A0A397UKC4"/>
<keyword evidence="3" id="KW-1185">Reference proteome</keyword>
<dbReference type="Proteomes" id="UP000266673">
    <property type="component" value="Unassembled WGS sequence"/>
</dbReference>
<protein>
    <submittedName>
        <fullName evidence="2">Uncharacterized protein</fullName>
    </submittedName>
</protein>
<name>A0A397UKC4_9GLOM</name>
<proteinExistence type="predicted"/>
<dbReference type="EMBL" id="QKWP01001359">
    <property type="protein sequence ID" value="RIB09567.1"/>
    <property type="molecule type" value="Genomic_DNA"/>
</dbReference>
<evidence type="ECO:0000313" key="3">
    <source>
        <dbReference type="Proteomes" id="UP000266673"/>
    </source>
</evidence>
<feature type="compositionally biased region" description="Basic and acidic residues" evidence="1">
    <location>
        <begin position="87"/>
        <end position="96"/>
    </location>
</feature>
<evidence type="ECO:0000313" key="2">
    <source>
        <dbReference type="EMBL" id="RIB09567.1"/>
    </source>
</evidence>
<accession>A0A397UKC4</accession>
<reference evidence="2 3" key="1">
    <citation type="submission" date="2018-06" db="EMBL/GenBank/DDBJ databases">
        <title>Comparative genomics reveals the genomic features of Rhizophagus irregularis, R. cerebriforme, R. diaphanum and Gigaspora rosea, and their symbiotic lifestyle signature.</title>
        <authorList>
            <person name="Morin E."/>
            <person name="San Clemente H."/>
            <person name="Chen E.C.H."/>
            <person name="De La Providencia I."/>
            <person name="Hainaut M."/>
            <person name="Kuo A."/>
            <person name="Kohler A."/>
            <person name="Murat C."/>
            <person name="Tang N."/>
            <person name="Roy S."/>
            <person name="Loubradou J."/>
            <person name="Henrissat B."/>
            <person name="Grigoriev I.V."/>
            <person name="Corradi N."/>
            <person name="Roux C."/>
            <person name="Martin F.M."/>
        </authorList>
    </citation>
    <scope>NUCLEOTIDE SEQUENCE [LARGE SCALE GENOMIC DNA]</scope>
    <source>
        <strain evidence="2 3">DAOM 194757</strain>
    </source>
</reference>
<gene>
    <name evidence="2" type="ORF">C2G38_2208603</name>
</gene>
<evidence type="ECO:0000256" key="1">
    <source>
        <dbReference type="SAM" id="MobiDB-lite"/>
    </source>
</evidence>
<comment type="caution">
    <text evidence="2">The sequence shown here is derived from an EMBL/GenBank/DDBJ whole genome shotgun (WGS) entry which is preliminary data.</text>
</comment>
<sequence>MHEFIARLWTSNTPEYHKLSTTKIQSLVKMYKANNPDFSECKKECDATKSNNDTQITERVTIALSDNEYLDQKHGSELTTERIEETFSTNEQEKASTEFQTERQSPLVDEESMTNVNTSKPKKRFTKNTQLRLFQA</sequence>